<dbReference type="OrthoDB" id="78050at2157"/>
<dbReference type="EMBL" id="LWMT01000265">
    <property type="protein sequence ID" value="KZX10709.1"/>
    <property type="molecule type" value="Genomic_DNA"/>
</dbReference>
<dbReference type="AlphaFoldDB" id="A0A165ZH77"/>
<keyword evidence="2" id="KW-1185">Reference proteome</keyword>
<organism evidence="1 2">
    <name type="scientific">Methanobrevibacter filiformis</name>
    <dbReference type="NCBI Taxonomy" id="55758"/>
    <lineage>
        <taxon>Archaea</taxon>
        <taxon>Methanobacteriati</taxon>
        <taxon>Methanobacteriota</taxon>
        <taxon>Methanomada group</taxon>
        <taxon>Methanobacteria</taxon>
        <taxon>Methanobacteriales</taxon>
        <taxon>Methanobacteriaceae</taxon>
        <taxon>Methanobrevibacter</taxon>
    </lineage>
</organism>
<evidence type="ECO:0008006" key="3">
    <source>
        <dbReference type="Google" id="ProtNLM"/>
    </source>
</evidence>
<accession>A0A165ZH77</accession>
<proteinExistence type="predicted"/>
<dbReference type="InterPro" id="IPR018645">
    <property type="entry name" value="OapC-like"/>
</dbReference>
<dbReference type="PATRIC" id="fig|55758.3.peg.1830"/>
<evidence type="ECO:0000313" key="1">
    <source>
        <dbReference type="EMBL" id="KZX10709.1"/>
    </source>
</evidence>
<sequence>MNVCNNCGTELHGEDVLNGCPKCGSKYFKFVNKESITKTKTKSTITNKINNKVNKRELDEFINESSIESVKVEDRGVYQLNIKHMLDGEPEVFSDSEGNYAININALLKKGRKDISEK</sequence>
<dbReference type="Pfam" id="PF09845">
    <property type="entry name" value="OapC"/>
    <property type="match status" value="1"/>
</dbReference>
<protein>
    <recommendedName>
        <fullName evidence="3">Zn-ribbon containing protein</fullName>
    </recommendedName>
</protein>
<dbReference type="STRING" id="55758.MBFIL_16210"/>
<gene>
    <name evidence="1" type="ORF">MBFIL_16210</name>
</gene>
<dbReference type="Proteomes" id="UP000077066">
    <property type="component" value="Unassembled WGS sequence"/>
</dbReference>
<reference evidence="1 2" key="1">
    <citation type="submission" date="2016-04" db="EMBL/GenBank/DDBJ databases">
        <title>Genome sequence of Methanobrevibacter filiformis DSM 11501.</title>
        <authorList>
            <person name="Poehlein A."/>
            <person name="Seedorf H."/>
            <person name="Daniel R."/>
        </authorList>
    </citation>
    <scope>NUCLEOTIDE SEQUENCE [LARGE SCALE GENOMIC DNA]</scope>
    <source>
        <strain evidence="1 2">DSM 11501</strain>
    </source>
</reference>
<comment type="caution">
    <text evidence="1">The sequence shown here is derived from an EMBL/GenBank/DDBJ whole genome shotgun (WGS) entry which is preliminary data.</text>
</comment>
<dbReference type="RefSeq" id="WP_066973468.1">
    <property type="nucleotide sequence ID" value="NZ_LWMT01000265.1"/>
</dbReference>
<name>A0A165ZH77_9EURY</name>
<evidence type="ECO:0000313" key="2">
    <source>
        <dbReference type="Proteomes" id="UP000077066"/>
    </source>
</evidence>